<dbReference type="EMBL" id="JO844630">
    <property type="protein sequence ID" value="AEO36247.1"/>
    <property type="molecule type" value="mRNA"/>
</dbReference>
<keyword evidence="9" id="KW-0119">Carbohydrate metabolism</keyword>
<keyword evidence="9" id="KW-0735">Signal-anchor</keyword>
<evidence type="ECO:0000256" key="7">
    <source>
        <dbReference type="ARBA" id="ARBA00023136"/>
    </source>
</evidence>
<keyword evidence="4 9" id="KW-0812">Transmembrane</keyword>
<evidence type="ECO:0000256" key="6">
    <source>
        <dbReference type="ARBA" id="ARBA00023034"/>
    </source>
</evidence>
<comment type="subcellular location">
    <subcellularLocation>
        <location evidence="1 9">Golgi apparatus membrane</location>
        <topology evidence="1 9">Single-pass type II membrane protein</topology>
    </subcellularLocation>
</comment>
<name>G3MRX9_AMBMU</name>
<keyword evidence="8 9" id="KW-0325">Glycoprotein</keyword>
<dbReference type="InterPro" id="IPR018011">
    <property type="entry name" value="Carb_sulfotrans_8-10"/>
</dbReference>
<evidence type="ECO:0000256" key="4">
    <source>
        <dbReference type="ARBA" id="ARBA00022692"/>
    </source>
</evidence>
<reference evidence="10" key="1">
    <citation type="journal article" date="2011" name="PLoS ONE">
        <title>A deep insight into the sialotranscriptome of the gulf coast tick, Amblyomma maculatum.</title>
        <authorList>
            <person name="Karim S."/>
            <person name="Singh P."/>
            <person name="Ribeiro J.M."/>
        </authorList>
    </citation>
    <scope>NUCLEOTIDE SEQUENCE</scope>
    <source>
        <tissue evidence="10">Salivary gland</tissue>
    </source>
</reference>
<evidence type="ECO:0000256" key="2">
    <source>
        <dbReference type="ARBA" id="ARBA00006339"/>
    </source>
</evidence>
<keyword evidence="6 9" id="KW-0333">Golgi apparatus</keyword>
<evidence type="ECO:0000256" key="9">
    <source>
        <dbReference type="RuleBase" id="RU364020"/>
    </source>
</evidence>
<evidence type="ECO:0000256" key="3">
    <source>
        <dbReference type="ARBA" id="ARBA00022679"/>
    </source>
</evidence>
<accession>G3MRX9</accession>
<dbReference type="GO" id="GO:0016051">
    <property type="term" value="P:carbohydrate biosynthetic process"/>
    <property type="evidence" value="ECO:0007669"/>
    <property type="project" value="InterPro"/>
</dbReference>
<evidence type="ECO:0000256" key="8">
    <source>
        <dbReference type="ARBA" id="ARBA00023180"/>
    </source>
</evidence>
<keyword evidence="3 9" id="KW-0808">Transferase</keyword>
<keyword evidence="7 9" id="KW-0472">Membrane</keyword>
<dbReference type="PANTHER" id="PTHR12137">
    <property type="entry name" value="CARBOHYDRATE SULFOTRANSFERASE"/>
    <property type="match status" value="1"/>
</dbReference>
<proteinExistence type="evidence at transcript level"/>
<evidence type="ECO:0000256" key="5">
    <source>
        <dbReference type="ARBA" id="ARBA00022989"/>
    </source>
</evidence>
<sequence length="373" mass="43176">MDDKQAHASKRTASPASQAVRGFAKAVLFRVATPGPGTLVCLLLVGLVMMLLLTLTPSEFQKTALKIASSWRCEDHGPMAKSRYASLDDNEARRERIRSFCEAHPWWQRLHRPNSGFGVNLPTLRQEKMQCHPLECPLFVDDSRSLAFCFIPKVASTSLKALFAPLLNVTIIGTRSDALHWSFHYQTLRYGPATLLQSSRSNYTKVLFVRHPFERLVSTYIDKALRGRSKMAWAYRNYWDKIPGVRAENRCPTFSEFIDFVLKMPVEHSDEHWAPYYYRCQPCLLDYDFVGKLETASRDFPRFFSLVDIKANETFLGNMSRKNTRDSVRDVRTTESKQYFAELSYDQVMGLYARYFYDFELFGYDFRDYLPSA</sequence>
<dbReference type="PANTHER" id="PTHR12137:SF54">
    <property type="entry name" value="CARBOHYDRATE SULFOTRANSFERASE"/>
    <property type="match status" value="1"/>
</dbReference>
<comment type="similarity">
    <text evidence="2 9">Belongs to the sulfotransferase 2 family.</text>
</comment>
<dbReference type="AlphaFoldDB" id="G3MRX9"/>
<dbReference type="GO" id="GO:0008146">
    <property type="term" value="F:sulfotransferase activity"/>
    <property type="evidence" value="ECO:0007669"/>
    <property type="project" value="InterPro"/>
</dbReference>
<evidence type="ECO:0000313" key="10">
    <source>
        <dbReference type="EMBL" id="AEO36247.1"/>
    </source>
</evidence>
<feature type="transmembrane region" description="Helical" evidence="9">
    <location>
        <begin position="37"/>
        <end position="56"/>
    </location>
</feature>
<dbReference type="InterPro" id="IPR005331">
    <property type="entry name" value="Sulfotransferase"/>
</dbReference>
<dbReference type="EC" id="2.8.2.-" evidence="9"/>
<keyword evidence="5 9" id="KW-1133">Transmembrane helix</keyword>
<evidence type="ECO:0000256" key="1">
    <source>
        <dbReference type="ARBA" id="ARBA00004323"/>
    </source>
</evidence>
<dbReference type="Pfam" id="PF03567">
    <property type="entry name" value="Sulfotransfer_2"/>
    <property type="match status" value="1"/>
</dbReference>
<protein>
    <recommendedName>
        <fullName evidence="9">Carbohydrate sulfotransferase</fullName>
        <ecNumber evidence="9">2.8.2.-</ecNumber>
    </recommendedName>
</protein>
<organism evidence="10">
    <name type="scientific">Amblyomma maculatum</name>
    <name type="common">Gulf Coast tick</name>
    <dbReference type="NCBI Taxonomy" id="34609"/>
    <lineage>
        <taxon>Eukaryota</taxon>
        <taxon>Metazoa</taxon>
        <taxon>Ecdysozoa</taxon>
        <taxon>Arthropoda</taxon>
        <taxon>Chelicerata</taxon>
        <taxon>Arachnida</taxon>
        <taxon>Acari</taxon>
        <taxon>Parasitiformes</taxon>
        <taxon>Ixodida</taxon>
        <taxon>Ixodoidea</taxon>
        <taxon>Ixodidae</taxon>
        <taxon>Amblyomminae</taxon>
        <taxon>Amblyomma</taxon>
    </lineage>
</organism>
<dbReference type="GO" id="GO:0000139">
    <property type="term" value="C:Golgi membrane"/>
    <property type="evidence" value="ECO:0007669"/>
    <property type="project" value="UniProtKB-SubCell"/>
</dbReference>